<dbReference type="InterPro" id="IPR038781">
    <property type="entry name" value="C365.16-ike"/>
</dbReference>
<dbReference type="GO" id="GO:0005739">
    <property type="term" value="C:mitochondrion"/>
    <property type="evidence" value="ECO:0007669"/>
    <property type="project" value="TreeGrafter"/>
</dbReference>
<dbReference type="Proteomes" id="UP001149165">
    <property type="component" value="Unassembled WGS sequence"/>
</dbReference>
<reference evidence="2" key="1">
    <citation type="submission" date="2022-11" db="EMBL/GenBank/DDBJ databases">
        <authorList>
            <person name="Petersen C."/>
        </authorList>
    </citation>
    <scope>NUCLEOTIDE SEQUENCE</scope>
    <source>
        <strain evidence="2">IBT 30069</strain>
    </source>
</reference>
<evidence type="ECO:0000256" key="1">
    <source>
        <dbReference type="SAM" id="MobiDB-lite"/>
    </source>
</evidence>
<protein>
    <recommendedName>
        <fullName evidence="4">Sequence orphan</fullName>
    </recommendedName>
</protein>
<accession>A0A9W9FYT2</accession>
<dbReference type="PANTHER" id="PTHR37845">
    <property type="entry name" value="SEQUENCE ORPHAN"/>
    <property type="match status" value="1"/>
</dbReference>
<name>A0A9W9FYT2_9EURO</name>
<keyword evidence="3" id="KW-1185">Reference proteome</keyword>
<dbReference type="PANTHER" id="PTHR37845:SF1">
    <property type="entry name" value="SEQUENCE ORPHAN"/>
    <property type="match status" value="1"/>
</dbReference>
<feature type="compositionally biased region" description="Low complexity" evidence="1">
    <location>
        <begin position="166"/>
        <end position="188"/>
    </location>
</feature>
<comment type="caution">
    <text evidence="2">The sequence shown here is derived from an EMBL/GenBank/DDBJ whole genome shotgun (WGS) entry which is preliminary data.</text>
</comment>
<dbReference type="AlphaFoldDB" id="A0A9W9FYT2"/>
<organism evidence="2 3">
    <name type="scientific">Penicillium angulare</name>
    <dbReference type="NCBI Taxonomy" id="116970"/>
    <lineage>
        <taxon>Eukaryota</taxon>
        <taxon>Fungi</taxon>
        <taxon>Dikarya</taxon>
        <taxon>Ascomycota</taxon>
        <taxon>Pezizomycotina</taxon>
        <taxon>Eurotiomycetes</taxon>
        <taxon>Eurotiomycetidae</taxon>
        <taxon>Eurotiales</taxon>
        <taxon>Aspergillaceae</taxon>
        <taxon>Penicillium</taxon>
    </lineage>
</organism>
<dbReference type="EMBL" id="JAPQKH010000003">
    <property type="protein sequence ID" value="KAJ5108906.1"/>
    <property type="molecule type" value="Genomic_DNA"/>
</dbReference>
<evidence type="ECO:0000313" key="2">
    <source>
        <dbReference type="EMBL" id="KAJ5108906.1"/>
    </source>
</evidence>
<reference evidence="2" key="2">
    <citation type="journal article" date="2023" name="IMA Fungus">
        <title>Comparative genomic study of the Penicillium genus elucidates a diverse pangenome and 15 lateral gene transfer events.</title>
        <authorList>
            <person name="Petersen C."/>
            <person name="Sorensen T."/>
            <person name="Nielsen M.R."/>
            <person name="Sondergaard T.E."/>
            <person name="Sorensen J.L."/>
            <person name="Fitzpatrick D.A."/>
            <person name="Frisvad J.C."/>
            <person name="Nielsen K.L."/>
        </authorList>
    </citation>
    <scope>NUCLEOTIDE SEQUENCE</scope>
    <source>
        <strain evidence="2">IBT 30069</strain>
    </source>
</reference>
<dbReference type="OrthoDB" id="275936at2759"/>
<gene>
    <name evidence="2" type="ORF">N7456_005581</name>
</gene>
<proteinExistence type="predicted"/>
<feature type="region of interest" description="Disordered" evidence="1">
    <location>
        <begin position="163"/>
        <end position="192"/>
    </location>
</feature>
<evidence type="ECO:0000313" key="3">
    <source>
        <dbReference type="Proteomes" id="UP001149165"/>
    </source>
</evidence>
<sequence length="334" mass="35888">MTTVHEHPVATSTISAASPMKSQKAAPTWNSKDLGLRLGVDVASAATAGALTCPLITIIDRAIIEKASKGFPITQTITSCLRSMVTKPSGFFLGTPFLLIYTLYSTTYLTANAIDTLSSTLRNQPFSTVTAGPLKFLSTTIVNMAICVYKDARFAKLFGANPPPTSNGTSTTQSQSQTQTQTQPQSQTARAISCHPTASATGPKIPKVSYGLFCLRDSITIFASFNVPSLIAPSIPDFIAETPRMKSTIAQFSCPALMQFFSTPMHLLGLDLYNRQPAGGLPWSDRVARIRRDYISSSFARMGKIVPAYGVGGVVNVRMRAALMTKLEKNGIMN</sequence>
<evidence type="ECO:0008006" key="4">
    <source>
        <dbReference type="Google" id="ProtNLM"/>
    </source>
</evidence>